<evidence type="ECO:0000313" key="2">
    <source>
        <dbReference type="EMBL" id="KAK8896185.1"/>
    </source>
</evidence>
<reference evidence="2 3" key="1">
    <citation type="submission" date="2024-04" db="EMBL/GenBank/DDBJ databases">
        <title>Tritrichomonas musculus Genome.</title>
        <authorList>
            <person name="Alves-Ferreira E."/>
            <person name="Grigg M."/>
            <person name="Lorenzi H."/>
            <person name="Galac M."/>
        </authorList>
    </citation>
    <scope>NUCLEOTIDE SEQUENCE [LARGE SCALE GENOMIC DNA]</scope>
    <source>
        <strain evidence="2 3">EAF2021</strain>
    </source>
</reference>
<feature type="domain" description="BEACH" evidence="1">
    <location>
        <begin position="1"/>
        <end position="91"/>
    </location>
</feature>
<dbReference type="Pfam" id="PF02138">
    <property type="entry name" value="Beach"/>
    <property type="match status" value="1"/>
</dbReference>
<dbReference type="InterPro" id="IPR000409">
    <property type="entry name" value="BEACH_dom"/>
</dbReference>
<protein>
    <recommendedName>
        <fullName evidence="1">BEACH domain-containing protein</fullName>
    </recommendedName>
</protein>
<proteinExistence type="predicted"/>
<dbReference type="EMBL" id="JAPFFF010000002">
    <property type="protein sequence ID" value="KAK8896185.1"/>
    <property type="molecule type" value="Genomic_DNA"/>
</dbReference>
<name>A0ABR2KYI2_9EUKA</name>
<comment type="caution">
    <text evidence="2">The sequence shown here is derived from an EMBL/GenBank/DDBJ whole genome shotgun (WGS) entry which is preliminary data.</text>
</comment>
<gene>
    <name evidence="2" type="ORF">M9Y10_014080</name>
</gene>
<dbReference type="InterPro" id="IPR036372">
    <property type="entry name" value="BEACH_dom_sf"/>
</dbReference>
<dbReference type="SUPFAM" id="SSF81837">
    <property type="entry name" value="BEACH domain"/>
    <property type="match status" value="1"/>
</dbReference>
<organism evidence="2 3">
    <name type="scientific">Tritrichomonas musculus</name>
    <dbReference type="NCBI Taxonomy" id="1915356"/>
    <lineage>
        <taxon>Eukaryota</taxon>
        <taxon>Metamonada</taxon>
        <taxon>Parabasalia</taxon>
        <taxon>Tritrichomonadida</taxon>
        <taxon>Tritrichomonadidae</taxon>
        <taxon>Tritrichomonas</taxon>
    </lineage>
</organism>
<dbReference type="Proteomes" id="UP001470230">
    <property type="component" value="Unassembled WGS sequence"/>
</dbReference>
<sequence>MNNYDFLLRLNFLNGRSFNDLDNYIIFPRVLKNLKFHSNSVKEDSFCDFQTIFKPIEKNEINEIHQRINILNSIKEERCELIPELYSMNPK</sequence>
<evidence type="ECO:0000259" key="1">
    <source>
        <dbReference type="PROSITE" id="PS50197"/>
    </source>
</evidence>
<accession>A0ABR2KYI2</accession>
<evidence type="ECO:0000313" key="3">
    <source>
        <dbReference type="Proteomes" id="UP001470230"/>
    </source>
</evidence>
<dbReference type="Gene3D" id="1.10.1540.10">
    <property type="entry name" value="BEACH domain"/>
    <property type="match status" value="1"/>
</dbReference>
<keyword evidence="3" id="KW-1185">Reference proteome</keyword>
<dbReference type="PROSITE" id="PS50197">
    <property type="entry name" value="BEACH"/>
    <property type="match status" value="1"/>
</dbReference>